<evidence type="ECO:0000313" key="1">
    <source>
        <dbReference type="EMBL" id="KUG19020.1"/>
    </source>
</evidence>
<organism evidence="1">
    <name type="scientific">hydrocarbon metagenome</name>
    <dbReference type="NCBI Taxonomy" id="938273"/>
    <lineage>
        <taxon>unclassified sequences</taxon>
        <taxon>metagenomes</taxon>
        <taxon>ecological metagenomes</taxon>
    </lineage>
</organism>
<dbReference type="AlphaFoldDB" id="A0A0W8FDS3"/>
<sequence length="39" mass="4301">MWRICSVITRVFPDSGQHELDAGDGNCFRRPGVEGHGIS</sequence>
<accession>A0A0W8FDS3</accession>
<protein>
    <submittedName>
        <fullName evidence="1">Uncharacterized protein</fullName>
    </submittedName>
</protein>
<proteinExistence type="predicted"/>
<gene>
    <name evidence="1" type="ORF">ASZ90_011264</name>
</gene>
<dbReference type="EMBL" id="LNQE01001335">
    <property type="protein sequence ID" value="KUG19020.1"/>
    <property type="molecule type" value="Genomic_DNA"/>
</dbReference>
<comment type="caution">
    <text evidence="1">The sequence shown here is derived from an EMBL/GenBank/DDBJ whole genome shotgun (WGS) entry which is preliminary data.</text>
</comment>
<name>A0A0W8FDS3_9ZZZZ</name>
<reference evidence="1" key="1">
    <citation type="journal article" date="2015" name="Proc. Natl. Acad. Sci. U.S.A.">
        <title>Networks of energetic and metabolic interactions define dynamics in microbial communities.</title>
        <authorList>
            <person name="Embree M."/>
            <person name="Liu J.K."/>
            <person name="Al-Bassam M.M."/>
            <person name="Zengler K."/>
        </authorList>
    </citation>
    <scope>NUCLEOTIDE SEQUENCE</scope>
</reference>